<keyword evidence="6" id="KW-0540">Nuclease</keyword>
<dbReference type="AlphaFoldDB" id="A0A401ZBJ6"/>
<reference evidence="7" key="1">
    <citation type="submission" date="2018-12" db="EMBL/GenBank/DDBJ databases">
        <title>Tengunoibacter tsumagoiensis gen. nov., sp. nov., Dictyobacter kobayashii sp. nov., D. alpinus sp. nov., and D. joshuensis sp. nov. and description of Dictyobacteraceae fam. nov. within the order Ktedonobacterales isolated from Tengu-no-mugimeshi.</title>
        <authorList>
            <person name="Wang C.M."/>
            <person name="Zheng Y."/>
            <person name="Sakai Y."/>
            <person name="Toyoda A."/>
            <person name="Minakuchi Y."/>
            <person name="Abe K."/>
            <person name="Yokota A."/>
            <person name="Yabe S."/>
        </authorList>
    </citation>
    <scope>NUCLEOTIDE SEQUENCE [LARGE SCALE GENOMIC DNA]</scope>
    <source>
        <strain evidence="7">S-27</strain>
    </source>
</reference>
<dbReference type="InterPro" id="IPR029063">
    <property type="entry name" value="SAM-dependent_MTases_sf"/>
</dbReference>
<evidence type="ECO:0000256" key="2">
    <source>
        <dbReference type="ARBA" id="ARBA00022603"/>
    </source>
</evidence>
<dbReference type="Proteomes" id="UP000287224">
    <property type="component" value="Unassembled WGS sequence"/>
</dbReference>
<dbReference type="Pfam" id="PF22722">
    <property type="entry name" value="NA-iREase1"/>
    <property type="match status" value="1"/>
</dbReference>
<comment type="caution">
    <text evidence="6">The sequence shown here is derived from an EMBL/GenBank/DDBJ whole genome shotgun (WGS) entry which is preliminary data.</text>
</comment>
<dbReference type="SUPFAM" id="SSF53335">
    <property type="entry name" value="S-adenosyl-L-methionine-dependent methyltransferases"/>
    <property type="match status" value="1"/>
</dbReference>
<dbReference type="PRINTS" id="PR00508">
    <property type="entry name" value="S21N4MTFRASE"/>
</dbReference>
<accession>A0A401ZBJ6</accession>
<sequence length="547" mass="62188">MSSEAINENTLFYGDNLDILRQYIADNSVDLVYLDPPFNSNRNYNVLFRDESGKDSEAQITAFEDTWHWNAITEQIYNDLRMQAPDHISKMIEALCGFIGRSQMMAYLVMMATRLIELHRVLKPTGSIYLHCDPTSSHYLKIMLDTIFGPERFLNEITWKRTTAHNDPKRYGRIQDRLLFYSKSSTKVFNHVPGLYSEEQLSRYKYKDEHGPFRAENLTAPHFSPTRTIEWRGTHPGANRQWRFSTDELERLYSDGRILLQKDGRPRKDGYKIYLDEAGGPALQDIWLDIGISPTAGERLGYPTQKPLALLERIISVSSNPGDVVLDPFCGCGTAVAAAQKLNRKWIGIDITHLSIALQKYRLEDMFPGIQFKVRGEPSDLGSARQLAQEDRYQFQWWALSLIRAKPLGGQEGSKEGKKGKDRGIDGVIAFIDDATGKAKRVLVQVKSGHVKSGDIRDLRGTVQREQAAIGVFITLEPPSRDMTTESVSAGFYHSVGWGQDYPRIQILPIDDLLHGRAQLKMPPQFGTFKQASRVQRRIAEQPELFG</sequence>
<keyword evidence="6" id="KW-0378">Hydrolase</keyword>
<dbReference type="GO" id="GO:0008170">
    <property type="term" value="F:N-methyltransferase activity"/>
    <property type="evidence" value="ECO:0007669"/>
    <property type="project" value="InterPro"/>
</dbReference>
<dbReference type="InterPro" id="IPR011856">
    <property type="entry name" value="tRNA_endonuc-like_dom_sf"/>
</dbReference>
<dbReference type="Pfam" id="PF01555">
    <property type="entry name" value="N6_N4_Mtase"/>
    <property type="match status" value="1"/>
</dbReference>
<protein>
    <submittedName>
        <fullName evidence="6">Restriction endonuclease subunit M</fullName>
    </submittedName>
</protein>
<dbReference type="EMBL" id="BIFQ01000001">
    <property type="protein sequence ID" value="GCE04245.1"/>
    <property type="molecule type" value="Genomic_DNA"/>
</dbReference>
<dbReference type="REBASE" id="692948">
    <property type="entry name" value="M.DauS27ORF15740P"/>
</dbReference>
<dbReference type="Gene3D" id="3.40.1350.10">
    <property type="match status" value="1"/>
</dbReference>
<dbReference type="GO" id="GO:0003677">
    <property type="term" value="F:DNA binding"/>
    <property type="evidence" value="ECO:0007669"/>
    <property type="project" value="InterPro"/>
</dbReference>
<dbReference type="InterPro" id="IPR001091">
    <property type="entry name" value="RM_Methyltransferase"/>
</dbReference>
<feature type="domain" description="DNA methylase N-4/N-6" evidence="4">
    <location>
        <begin position="29"/>
        <end position="352"/>
    </location>
</feature>
<keyword evidence="6" id="KW-0255">Endonuclease</keyword>
<keyword evidence="3" id="KW-0808">Transferase</keyword>
<evidence type="ECO:0000313" key="7">
    <source>
        <dbReference type="Proteomes" id="UP000287224"/>
    </source>
</evidence>
<dbReference type="GO" id="GO:0004519">
    <property type="term" value="F:endonuclease activity"/>
    <property type="evidence" value="ECO:0007669"/>
    <property type="project" value="UniProtKB-KW"/>
</dbReference>
<feature type="domain" description="NACHT-associated inactive Restriction Endonuclease 1 sensor" evidence="5">
    <location>
        <begin position="417"/>
        <end position="512"/>
    </location>
</feature>
<dbReference type="InterPro" id="IPR002052">
    <property type="entry name" value="DNA_methylase_N6_adenine_CS"/>
</dbReference>
<evidence type="ECO:0000313" key="6">
    <source>
        <dbReference type="EMBL" id="GCE04245.1"/>
    </source>
</evidence>
<dbReference type="RefSeq" id="WP_126595420.1">
    <property type="nucleotide sequence ID" value="NZ_BIFQ01000001.1"/>
</dbReference>
<comment type="similarity">
    <text evidence="1">Belongs to the N(4)/N(6)-methyltransferase family.</text>
</comment>
<evidence type="ECO:0000256" key="3">
    <source>
        <dbReference type="ARBA" id="ARBA00022679"/>
    </source>
</evidence>
<proteinExistence type="inferred from homology"/>
<evidence type="ECO:0000259" key="5">
    <source>
        <dbReference type="Pfam" id="PF22722"/>
    </source>
</evidence>
<dbReference type="Gene3D" id="3.40.50.150">
    <property type="entry name" value="Vaccinia Virus protein VP39"/>
    <property type="match status" value="1"/>
</dbReference>
<dbReference type="InterPro" id="IPR054557">
    <property type="entry name" value="NA-iREase1_dom"/>
</dbReference>
<evidence type="ECO:0000259" key="4">
    <source>
        <dbReference type="Pfam" id="PF01555"/>
    </source>
</evidence>
<keyword evidence="7" id="KW-1185">Reference proteome</keyword>
<name>A0A401ZBJ6_9CHLR</name>
<keyword evidence="2" id="KW-0489">Methyltransferase</keyword>
<dbReference type="OrthoDB" id="9800801at2"/>
<dbReference type="GO" id="GO:0032259">
    <property type="term" value="P:methylation"/>
    <property type="evidence" value="ECO:0007669"/>
    <property type="project" value="UniProtKB-KW"/>
</dbReference>
<organism evidence="6 7">
    <name type="scientific">Dictyobacter aurantiacus</name>
    <dbReference type="NCBI Taxonomy" id="1936993"/>
    <lineage>
        <taxon>Bacteria</taxon>
        <taxon>Bacillati</taxon>
        <taxon>Chloroflexota</taxon>
        <taxon>Ktedonobacteria</taxon>
        <taxon>Ktedonobacterales</taxon>
        <taxon>Dictyobacteraceae</taxon>
        <taxon>Dictyobacter</taxon>
    </lineage>
</organism>
<gene>
    <name evidence="6" type="ORF">KDAU_15740</name>
</gene>
<dbReference type="PROSITE" id="PS00092">
    <property type="entry name" value="N6_MTASE"/>
    <property type="match status" value="1"/>
</dbReference>
<dbReference type="InterPro" id="IPR002941">
    <property type="entry name" value="DNA_methylase_N4/N6"/>
</dbReference>
<evidence type="ECO:0000256" key="1">
    <source>
        <dbReference type="ARBA" id="ARBA00006594"/>
    </source>
</evidence>